<comment type="caution">
    <text evidence="2">The sequence shown here is derived from an EMBL/GenBank/DDBJ whole genome shotgun (WGS) entry which is preliminary data.</text>
</comment>
<accession>A0A502G510</accession>
<organism evidence="2 3">
    <name type="scientific">Sphingomonas glacialis</name>
    <dbReference type="NCBI Taxonomy" id="658225"/>
    <lineage>
        <taxon>Bacteria</taxon>
        <taxon>Pseudomonadati</taxon>
        <taxon>Pseudomonadota</taxon>
        <taxon>Alphaproteobacteria</taxon>
        <taxon>Sphingomonadales</taxon>
        <taxon>Sphingomonadaceae</taxon>
        <taxon>Sphingomonas</taxon>
    </lineage>
</organism>
<protein>
    <submittedName>
        <fullName evidence="2">Uncharacterized protein</fullName>
    </submittedName>
</protein>
<keyword evidence="3" id="KW-1185">Reference proteome</keyword>
<feature type="transmembrane region" description="Helical" evidence="1">
    <location>
        <begin position="35"/>
        <end position="58"/>
    </location>
</feature>
<feature type="transmembrane region" description="Helical" evidence="1">
    <location>
        <begin position="242"/>
        <end position="261"/>
    </location>
</feature>
<name>A0A502G510_9SPHN</name>
<feature type="transmembrane region" description="Helical" evidence="1">
    <location>
        <begin position="70"/>
        <end position="87"/>
    </location>
</feature>
<dbReference type="Proteomes" id="UP000319931">
    <property type="component" value="Unassembled WGS sequence"/>
</dbReference>
<keyword evidence="1" id="KW-1133">Transmembrane helix</keyword>
<feature type="transmembrane region" description="Helical" evidence="1">
    <location>
        <begin position="306"/>
        <end position="324"/>
    </location>
</feature>
<sequence>MATNYTALRWTAEAPVPGSLSDPSRAILGPLRDALLFWGAPLFAFLAVELWLGGWALAAPHDAASVAIKGMFAVIAITTWAHLIAVVPRAYGNRTVFAAHRGKLTVAPIVLIAVLFLSPIALVAASVLAVFWDVYHSAMQNFGFARIYDMKAGNPPEMLRKTDLRLNTLLYVGPLAAGAALATHLHSFAKFDHTALATLASLPGVLAGYNSGIRVVALLAYAIVLGWAIVDYRRAMRAGYQVSAHKVATLVATGTVSIIAWGFTPPIVALAVINLYHAVQYFALVWVKEGGRMTQASGGRQGRAMLYFWGGSILFGLAYAAAMTGSVRVFLAPFIACSLLHFWYDSFIWSVARKHV</sequence>
<feature type="transmembrane region" description="Helical" evidence="1">
    <location>
        <begin position="209"/>
        <end position="230"/>
    </location>
</feature>
<feature type="transmembrane region" description="Helical" evidence="1">
    <location>
        <begin position="267"/>
        <end position="286"/>
    </location>
</feature>
<feature type="transmembrane region" description="Helical" evidence="1">
    <location>
        <begin position="330"/>
        <end position="352"/>
    </location>
</feature>
<evidence type="ECO:0000313" key="2">
    <source>
        <dbReference type="EMBL" id="TPG56651.1"/>
    </source>
</evidence>
<evidence type="ECO:0000313" key="3">
    <source>
        <dbReference type="Proteomes" id="UP000319931"/>
    </source>
</evidence>
<dbReference type="RefSeq" id="WP_140848217.1">
    <property type="nucleotide sequence ID" value="NZ_RCZC01000001.1"/>
</dbReference>
<keyword evidence="1" id="KW-0812">Transmembrane</keyword>
<reference evidence="2 3" key="1">
    <citation type="journal article" date="2019" name="Environ. Microbiol.">
        <title>Species interactions and distinct microbial communities in high Arctic permafrost affected cryosols are associated with the CH4 and CO2 gas fluxes.</title>
        <authorList>
            <person name="Altshuler I."/>
            <person name="Hamel J."/>
            <person name="Turney S."/>
            <person name="Magnuson E."/>
            <person name="Levesque R."/>
            <person name="Greer C."/>
            <person name="Whyte L.G."/>
        </authorList>
    </citation>
    <scope>NUCLEOTIDE SEQUENCE [LARGE SCALE GENOMIC DNA]</scope>
    <source>
        <strain evidence="2 3">E6.1</strain>
    </source>
</reference>
<evidence type="ECO:0000256" key="1">
    <source>
        <dbReference type="SAM" id="Phobius"/>
    </source>
</evidence>
<dbReference type="AlphaFoldDB" id="A0A502G510"/>
<dbReference type="OrthoDB" id="7055466at2"/>
<keyword evidence="1" id="KW-0472">Membrane</keyword>
<proteinExistence type="predicted"/>
<gene>
    <name evidence="2" type="ORF">EAH76_03740</name>
</gene>
<dbReference type="EMBL" id="RCZC01000001">
    <property type="protein sequence ID" value="TPG56651.1"/>
    <property type="molecule type" value="Genomic_DNA"/>
</dbReference>
<feature type="transmembrane region" description="Helical" evidence="1">
    <location>
        <begin position="107"/>
        <end position="132"/>
    </location>
</feature>